<feature type="chain" id="PRO_5015194430" description="Lipoprotein" evidence="1">
    <location>
        <begin position="23"/>
        <end position="131"/>
    </location>
</feature>
<keyword evidence="3" id="KW-1185">Reference proteome</keyword>
<feature type="signal peptide" evidence="1">
    <location>
        <begin position="1"/>
        <end position="22"/>
    </location>
</feature>
<dbReference type="Proteomes" id="UP000242682">
    <property type="component" value="Unassembled WGS sequence"/>
</dbReference>
<dbReference type="PROSITE" id="PS51257">
    <property type="entry name" value="PROKAR_LIPOPROTEIN"/>
    <property type="match status" value="1"/>
</dbReference>
<evidence type="ECO:0000313" key="2">
    <source>
        <dbReference type="EMBL" id="PSL35176.1"/>
    </source>
</evidence>
<dbReference type="EMBL" id="PYAT01000008">
    <property type="protein sequence ID" value="PSL35176.1"/>
    <property type="molecule type" value="Genomic_DNA"/>
</dbReference>
<dbReference type="OrthoDB" id="2453151at2"/>
<protein>
    <recommendedName>
        <fullName evidence="4">Lipoprotein</fullName>
    </recommendedName>
</protein>
<organism evidence="2 3">
    <name type="scientific">Planomicrobium soli</name>
    <dbReference type="NCBI Taxonomy" id="1176648"/>
    <lineage>
        <taxon>Bacteria</taxon>
        <taxon>Bacillati</taxon>
        <taxon>Bacillota</taxon>
        <taxon>Bacilli</taxon>
        <taxon>Bacillales</taxon>
        <taxon>Caryophanaceae</taxon>
        <taxon>Planomicrobium</taxon>
    </lineage>
</organism>
<accession>A0A2P8GMK3</accession>
<sequence>MKKASLLLAVSLLLGACGGEQAEGGRSSDVEKETEEGLKEEAVEVDFVAANDDSIPAGTVVKAEGIASPITGTDIGDEFLLTTQDSEGEGTYVVSNNSTVKIQDGQEITVYGSFDGKTESGSPKITATIIE</sequence>
<dbReference type="AlphaFoldDB" id="A0A2P8GMK3"/>
<evidence type="ECO:0000256" key="1">
    <source>
        <dbReference type="SAM" id="SignalP"/>
    </source>
</evidence>
<comment type="caution">
    <text evidence="2">The sequence shown here is derived from an EMBL/GenBank/DDBJ whole genome shotgun (WGS) entry which is preliminary data.</text>
</comment>
<name>A0A2P8GMK3_9BACL</name>
<proteinExistence type="predicted"/>
<gene>
    <name evidence="2" type="ORF">B0H99_10879</name>
</gene>
<keyword evidence="1" id="KW-0732">Signal</keyword>
<dbReference type="RefSeq" id="WP_106533857.1">
    <property type="nucleotide sequence ID" value="NZ_PYAT01000008.1"/>
</dbReference>
<evidence type="ECO:0000313" key="3">
    <source>
        <dbReference type="Proteomes" id="UP000242682"/>
    </source>
</evidence>
<evidence type="ECO:0008006" key="4">
    <source>
        <dbReference type="Google" id="ProtNLM"/>
    </source>
</evidence>
<reference evidence="2 3" key="1">
    <citation type="submission" date="2018-03" db="EMBL/GenBank/DDBJ databases">
        <title>Genomic Encyclopedia of Type Strains, Phase III (KMG-III): the genomes of soil and plant-associated and newly described type strains.</title>
        <authorList>
            <person name="Whitman W."/>
        </authorList>
    </citation>
    <scope>NUCLEOTIDE SEQUENCE [LARGE SCALE GENOMIC DNA]</scope>
    <source>
        <strain evidence="2 3">CGMCC 1.12259</strain>
    </source>
</reference>